<evidence type="ECO:0000256" key="3">
    <source>
        <dbReference type="SAM" id="SignalP"/>
    </source>
</evidence>
<dbReference type="PANTHER" id="PTHR43248:SF25">
    <property type="entry name" value="AB HYDROLASE-1 DOMAIN-CONTAINING PROTEIN-RELATED"/>
    <property type="match status" value="1"/>
</dbReference>
<dbReference type="EMBL" id="ML987189">
    <property type="protein sequence ID" value="KAF2256123.1"/>
    <property type="molecule type" value="Genomic_DNA"/>
</dbReference>
<reference evidence="5" key="1">
    <citation type="journal article" date="2020" name="Stud. Mycol.">
        <title>101 Dothideomycetes genomes: a test case for predicting lifestyles and emergence of pathogens.</title>
        <authorList>
            <person name="Haridas S."/>
            <person name="Albert R."/>
            <person name="Binder M."/>
            <person name="Bloem J."/>
            <person name="Labutti K."/>
            <person name="Salamov A."/>
            <person name="Andreopoulos B."/>
            <person name="Baker S."/>
            <person name="Barry K."/>
            <person name="Bills G."/>
            <person name="Bluhm B."/>
            <person name="Cannon C."/>
            <person name="Castanera R."/>
            <person name="Culley D."/>
            <person name="Daum C."/>
            <person name="Ezra D."/>
            <person name="Gonzalez J."/>
            <person name="Henrissat B."/>
            <person name="Kuo A."/>
            <person name="Liang C."/>
            <person name="Lipzen A."/>
            <person name="Lutzoni F."/>
            <person name="Magnuson J."/>
            <person name="Mondo S."/>
            <person name="Nolan M."/>
            <person name="Ohm R."/>
            <person name="Pangilinan J."/>
            <person name="Park H.-J."/>
            <person name="Ramirez L."/>
            <person name="Alfaro M."/>
            <person name="Sun H."/>
            <person name="Tritt A."/>
            <person name="Yoshinaga Y."/>
            <person name="Zwiers L.-H."/>
            <person name="Turgeon B."/>
            <person name="Goodwin S."/>
            <person name="Spatafora J."/>
            <person name="Crous P."/>
            <person name="Grigoriev I."/>
        </authorList>
    </citation>
    <scope>NUCLEOTIDE SEQUENCE</scope>
    <source>
        <strain evidence="5">CBS 122368</strain>
    </source>
</reference>
<keyword evidence="3" id="KW-0732">Signal</keyword>
<evidence type="ECO:0000313" key="6">
    <source>
        <dbReference type="Proteomes" id="UP000800094"/>
    </source>
</evidence>
<dbReference type="InterPro" id="IPR051601">
    <property type="entry name" value="Serine_prot/Carboxylest_S33"/>
</dbReference>
<protein>
    <recommendedName>
        <fullName evidence="4">Peptidase S33 tripeptidyl aminopeptidase-like C-terminal domain-containing protein</fullName>
    </recommendedName>
</protein>
<dbReference type="OrthoDB" id="425534at2759"/>
<dbReference type="Gene3D" id="3.40.50.1820">
    <property type="entry name" value="alpha/beta hydrolase"/>
    <property type="match status" value="1"/>
</dbReference>
<evidence type="ECO:0000313" key="5">
    <source>
        <dbReference type="EMBL" id="KAF2256123.1"/>
    </source>
</evidence>
<evidence type="ECO:0000256" key="1">
    <source>
        <dbReference type="ARBA" id="ARBA00010088"/>
    </source>
</evidence>
<dbReference type="RefSeq" id="XP_033691127.1">
    <property type="nucleotide sequence ID" value="XM_033824573.1"/>
</dbReference>
<evidence type="ECO:0000256" key="2">
    <source>
        <dbReference type="ARBA" id="ARBA00022801"/>
    </source>
</evidence>
<dbReference type="Proteomes" id="UP000800094">
    <property type="component" value="Unassembled WGS sequence"/>
</dbReference>
<name>A0A6A6J3S0_9PLEO</name>
<feature type="chain" id="PRO_5025445381" description="Peptidase S33 tripeptidyl aminopeptidase-like C-terminal domain-containing protein" evidence="3">
    <location>
        <begin position="21"/>
        <end position="573"/>
    </location>
</feature>
<dbReference type="InterPro" id="IPR029058">
    <property type="entry name" value="AB_hydrolase_fold"/>
</dbReference>
<dbReference type="PANTHER" id="PTHR43248">
    <property type="entry name" value="2-SUCCINYL-6-HYDROXY-2,4-CYCLOHEXADIENE-1-CARBOXYLATE SYNTHASE"/>
    <property type="match status" value="1"/>
</dbReference>
<feature type="signal peptide" evidence="3">
    <location>
        <begin position="1"/>
        <end position="20"/>
    </location>
</feature>
<evidence type="ECO:0000259" key="4">
    <source>
        <dbReference type="Pfam" id="PF08386"/>
    </source>
</evidence>
<dbReference type="GO" id="GO:0016787">
    <property type="term" value="F:hydrolase activity"/>
    <property type="evidence" value="ECO:0007669"/>
    <property type="project" value="UniProtKB-KW"/>
</dbReference>
<sequence>MKFPTIATFSALACLQSVFATPLHRRQDNQSAIWDFALLTPSPDLQWTPCFEGFTCAMLEVPLDYENEAAGTTGIAFMKWTTNSTNSSSAQDILINPGGPGASGVQLLRQNVPLFQEVFGTDNNIVGFDPRAVNNSGPSVSCFPGQHNTAALYDPDFRKPVDANDTKSMVETWARAGAFGEWCTHVHSGANSSAKYVNTPATATDMLRYTEVLAKSKGEDPSKSQLWYYGASYGTVLGSTFAALFPDRVGRMILDGVVDGEDYYQAKWEANLPDADAIIRSFFTFCYDAGKDLCPFWSDSASAIEARFDAIVENIKAHPMIVTNASHVDYPVIVTYTDFKQVLLGVPYIPLYYFPMMAEALVALEQGDASLVAEAARVGTRNDRCNTDVELGDVEPQLFIACNDGAGRFNLSDYDAWEDHVALLVAQSQYLGEGWAPGVSVNCRSLDIRPPESQLFTGPPSADNTSTPILFASNTLDPVTPHRAAEKMSKLFGGSGLITQDAVGHCTVDSPSQCVFEYMRQYIKDGSLPPEGTVCQPDEVPFQSDMFGGSSKAKRAKRALGKRHIWEIERWIS</sequence>
<dbReference type="GeneID" id="54577903"/>
<gene>
    <name evidence="5" type="ORF">BU26DRAFT_444669</name>
</gene>
<organism evidence="5 6">
    <name type="scientific">Trematosphaeria pertusa</name>
    <dbReference type="NCBI Taxonomy" id="390896"/>
    <lineage>
        <taxon>Eukaryota</taxon>
        <taxon>Fungi</taxon>
        <taxon>Dikarya</taxon>
        <taxon>Ascomycota</taxon>
        <taxon>Pezizomycotina</taxon>
        <taxon>Dothideomycetes</taxon>
        <taxon>Pleosporomycetidae</taxon>
        <taxon>Pleosporales</taxon>
        <taxon>Massarineae</taxon>
        <taxon>Trematosphaeriaceae</taxon>
        <taxon>Trematosphaeria</taxon>
    </lineage>
</organism>
<dbReference type="SUPFAM" id="SSF53474">
    <property type="entry name" value="alpha/beta-Hydrolases"/>
    <property type="match status" value="1"/>
</dbReference>
<accession>A0A6A6J3S0</accession>
<keyword evidence="2" id="KW-0378">Hydrolase</keyword>
<proteinExistence type="inferred from homology"/>
<dbReference type="InterPro" id="IPR013595">
    <property type="entry name" value="Pept_S33_TAP-like_C"/>
</dbReference>
<keyword evidence="6" id="KW-1185">Reference proteome</keyword>
<feature type="domain" description="Peptidase S33 tripeptidyl aminopeptidase-like C-terminal" evidence="4">
    <location>
        <begin position="433"/>
        <end position="535"/>
    </location>
</feature>
<dbReference type="AlphaFoldDB" id="A0A6A6J3S0"/>
<dbReference type="Pfam" id="PF08386">
    <property type="entry name" value="Abhydrolase_4"/>
    <property type="match status" value="1"/>
</dbReference>
<comment type="similarity">
    <text evidence="1">Belongs to the peptidase S33 family.</text>
</comment>